<dbReference type="GO" id="GO:0016787">
    <property type="term" value="F:hydrolase activity"/>
    <property type="evidence" value="ECO:0007669"/>
    <property type="project" value="UniProtKB-KW"/>
</dbReference>
<dbReference type="EMBL" id="MU404357">
    <property type="protein sequence ID" value="KAI1611052.1"/>
    <property type="molecule type" value="Genomic_DNA"/>
</dbReference>
<feature type="signal peptide" evidence="1">
    <location>
        <begin position="1"/>
        <end position="19"/>
    </location>
</feature>
<evidence type="ECO:0000313" key="4">
    <source>
        <dbReference type="Proteomes" id="UP001203852"/>
    </source>
</evidence>
<comment type="caution">
    <text evidence="3">The sequence shown here is derived from an EMBL/GenBank/DDBJ whole genome shotgun (WGS) entry which is preliminary data.</text>
</comment>
<accession>A0AAN6DSY0</accession>
<reference evidence="3" key="1">
    <citation type="journal article" date="2022" name="bioRxiv">
        <title>Deciphering the potential niche of two novel black yeast fungi from a biological soil crust based on their genomes, phenotypes, and melanin regulation.</title>
        <authorList>
            <consortium name="DOE Joint Genome Institute"/>
            <person name="Carr E.C."/>
            <person name="Barton Q."/>
            <person name="Grambo S."/>
            <person name="Sullivan M."/>
            <person name="Renfro C.M."/>
            <person name="Kuo A."/>
            <person name="Pangilinan J."/>
            <person name="Lipzen A."/>
            <person name="Keymanesh K."/>
            <person name="Savage E."/>
            <person name="Barry K."/>
            <person name="Grigoriev I.V."/>
            <person name="Riekhof W.R."/>
            <person name="Harris S.S."/>
        </authorList>
    </citation>
    <scope>NUCLEOTIDE SEQUENCE</scope>
    <source>
        <strain evidence="3">JF 03-4F</strain>
    </source>
</reference>
<feature type="domain" description="AB hydrolase-1" evidence="2">
    <location>
        <begin position="92"/>
        <end position="177"/>
    </location>
</feature>
<evidence type="ECO:0000256" key="1">
    <source>
        <dbReference type="SAM" id="SignalP"/>
    </source>
</evidence>
<dbReference type="PANTHER" id="PTHR43329">
    <property type="entry name" value="EPOXIDE HYDROLASE"/>
    <property type="match status" value="1"/>
</dbReference>
<dbReference type="Gene3D" id="3.40.50.1820">
    <property type="entry name" value="alpha/beta hydrolase"/>
    <property type="match status" value="1"/>
</dbReference>
<gene>
    <name evidence="3" type="ORF">EDD36DRAFT_467053</name>
</gene>
<evidence type="ECO:0000313" key="3">
    <source>
        <dbReference type="EMBL" id="KAI1611052.1"/>
    </source>
</evidence>
<dbReference type="SUPFAM" id="SSF53474">
    <property type="entry name" value="alpha/beta-Hydrolases"/>
    <property type="match status" value="1"/>
</dbReference>
<proteinExistence type="predicted"/>
<name>A0AAN6DSY0_9EURO</name>
<dbReference type="InterPro" id="IPR000073">
    <property type="entry name" value="AB_hydrolase_1"/>
</dbReference>
<keyword evidence="3" id="KW-0378">Hydrolase</keyword>
<dbReference type="Pfam" id="PF00561">
    <property type="entry name" value="Abhydrolase_1"/>
    <property type="match status" value="1"/>
</dbReference>
<keyword evidence="1" id="KW-0732">Signal</keyword>
<dbReference type="Proteomes" id="UP001203852">
    <property type="component" value="Unassembled WGS sequence"/>
</dbReference>
<keyword evidence="4" id="KW-1185">Reference proteome</keyword>
<dbReference type="InterPro" id="IPR029058">
    <property type="entry name" value="AB_hydrolase_fold"/>
</dbReference>
<feature type="chain" id="PRO_5042925402" evidence="1">
    <location>
        <begin position="20"/>
        <end position="380"/>
    </location>
</feature>
<sequence>MAIKFTFASLVLFIVVAQAAPYEVVNVNVSLPQNNSALDYNLAWVQSQLYGYNGATNNQLTHSFVPVTCGANVSVYHTDPGVFANAGTPQTPILLLNHGYPESSYIWRDVTPVVSHRVPVFVPDRPGYGLSTVCPNGTDEFTMASAILEAANKIYGNGIHVILGGHDRGARSMHRAAVSIDQFPNVNALGVWMADVVPIVEEYASFSNPNYSTNYFHWNFLPKNAFATDVIMAYGGGNWVTEINHLGSGINATATAIFQSGQSFEVYANFFNQLSVTKASVEDYTSGATTDYQAQLADQAAGRKIKMPTHVLYSYSNLVVASGFNVSETWSRWVEPSAGLTTGPVCCGQGHFIIELAPQDSIDQLDAFMDRLGVAPCCAG</sequence>
<dbReference type="AlphaFoldDB" id="A0AAN6DSY0"/>
<organism evidence="3 4">
    <name type="scientific">Exophiala viscosa</name>
    <dbReference type="NCBI Taxonomy" id="2486360"/>
    <lineage>
        <taxon>Eukaryota</taxon>
        <taxon>Fungi</taxon>
        <taxon>Dikarya</taxon>
        <taxon>Ascomycota</taxon>
        <taxon>Pezizomycotina</taxon>
        <taxon>Eurotiomycetes</taxon>
        <taxon>Chaetothyriomycetidae</taxon>
        <taxon>Chaetothyriales</taxon>
        <taxon>Herpotrichiellaceae</taxon>
        <taxon>Exophiala</taxon>
    </lineage>
</organism>
<protein>
    <submittedName>
        <fullName evidence="3">Alpha/Beta hydrolase protein</fullName>
    </submittedName>
</protein>
<evidence type="ECO:0000259" key="2">
    <source>
        <dbReference type="Pfam" id="PF00561"/>
    </source>
</evidence>